<comment type="caution">
    <text evidence="9">The sequence shown here is derived from an EMBL/GenBank/DDBJ whole genome shotgun (WGS) entry which is preliminary data.</text>
</comment>
<accession>A0ABT7HIH8</accession>
<dbReference type="InterPro" id="IPR050429">
    <property type="entry name" value="PTS_Glucose_EIICBA"/>
</dbReference>
<evidence type="ECO:0000256" key="1">
    <source>
        <dbReference type="ARBA" id="ARBA00022448"/>
    </source>
</evidence>
<keyword evidence="2" id="KW-0762">Sugar transport</keyword>
<evidence type="ECO:0000256" key="5">
    <source>
        <dbReference type="ARBA" id="ARBA00022777"/>
    </source>
</evidence>
<dbReference type="PROSITE" id="PS51098">
    <property type="entry name" value="PTS_EIIB_TYPE_1"/>
    <property type="match status" value="1"/>
</dbReference>
<evidence type="ECO:0000256" key="7">
    <source>
        <dbReference type="SAM" id="Phobius"/>
    </source>
</evidence>
<evidence type="ECO:0000256" key="6">
    <source>
        <dbReference type="PROSITE-ProRule" id="PRU00421"/>
    </source>
</evidence>
<keyword evidence="3" id="KW-0808">Transferase</keyword>
<protein>
    <submittedName>
        <fullName evidence="9">PTS glucose/sucrose transporter subunit IIB</fullName>
    </submittedName>
</protein>
<dbReference type="NCBIfam" id="TIGR00826">
    <property type="entry name" value="EIIB_glc"/>
    <property type="match status" value="1"/>
</dbReference>
<evidence type="ECO:0000313" key="10">
    <source>
        <dbReference type="Proteomes" id="UP001225134"/>
    </source>
</evidence>
<feature type="domain" description="PTS EIIB type-1" evidence="8">
    <location>
        <begin position="83"/>
        <end position="160"/>
    </location>
</feature>
<keyword evidence="4" id="KW-0598">Phosphotransferase system</keyword>
<evidence type="ECO:0000259" key="8">
    <source>
        <dbReference type="PROSITE" id="PS51098"/>
    </source>
</evidence>
<organism evidence="9 10">
    <name type="scientific">Sneathia sanguinegens</name>
    <dbReference type="NCBI Taxonomy" id="40543"/>
    <lineage>
        <taxon>Bacteria</taxon>
        <taxon>Fusobacteriati</taxon>
        <taxon>Fusobacteriota</taxon>
        <taxon>Fusobacteriia</taxon>
        <taxon>Fusobacteriales</taxon>
        <taxon>Leptotrichiaceae</taxon>
        <taxon>Sneathia</taxon>
    </lineage>
</organism>
<keyword evidence="1" id="KW-0813">Transport</keyword>
<dbReference type="SUPFAM" id="SSF55604">
    <property type="entry name" value="Glucose permease domain IIB"/>
    <property type="match status" value="1"/>
</dbReference>
<feature type="transmembrane region" description="Helical" evidence="7">
    <location>
        <begin position="39"/>
        <end position="61"/>
    </location>
</feature>
<dbReference type="Pfam" id="PF00367">
    <property type="entry name" value="PTS_EIIB"/>
    <property type="match status" value="1"/>
</dbReference>
<gene>
    <name evidence="9" type="ORF">QQA45_00320</name>
</gene>
<evidence type="ECO:0000256" key="3">
    <source>
        <dbReference type="ARBA" id="ARBA00022679"/>
    </source>
</evidence>
<name>A0ABT7HIH8_9FUSO</name>
<sequence>MNKCPMKKCGFSNILSVLLINTIVLMAIGYLIGTKIENTTYRVVVFIVVLVIYFILEYFFVNRLVSSSPEEEKENEEVMKNYAEVAKQVIEGLGGKENIVTIDNCITRLRMELQDSSKVNKIILKQAGAIDTIVVDKSSVQVIMGPEVQFIAEEMKKLKK</sequence>
<feature type="transmembrane region" description="Helical" evidence="7">
    <location>
        <begin position="12"/>
        <end position="33"/>
    </location>
</feature>
<keyword evidence="7" id="KW-0812">Transmembrane</keyword>
<evidence type="ECO:0000256" key="2">
    <source>
        <dbReference type="ARBA" id="ARBA00022597"/>
    </source>
</evidence>
<keyword evidence="7" id="KW-1133">Transmembrane helix</keyword>
<dbReference type="PANTHER" id="PTHR30009">
    <property type="entry name" value="CYTOCHROME C-TYPE SYNTHESIS PROTEIN AND PTS TRANSMEMBRANE COMPONENT"/>
    <property type="match status" value="1"/>
</dbReference>
<dbReference type="InterPro" id="IPR001996">
    <property type="entry name" value="PTS_IIB_1"/>
</dbReference>
<dbReference type="Gene3D" id="3.30.1360.60">
    <property type="entry name" value="Glucose permease domain IIB"/>
    <property type="match status" value="1"/>
</dbReference>
<keyword evidence="10" id="KW-1185">Reference proteome</keyword>
<dbReference type="RefSeq" id="WP_066729518.1">
    <property type="nucleotide sequence ID" value="NZ_CP160095.1"/>
</dbReference>
<keyword evidence="5" id="KW-0418">Kinase</keyword>
<reference evidence="9 10" key="1">
    <citation type="submission" date="2023-06" db="EMBL/GenBank/DDBJ databases">
        <title>Antibody response to the Sneathia vaginalis cytopathogenic toxin A during pregnancy.</title>
        <authorList>
            <person name="Mccoy Z.T."/>
            <person name="Serrano M.G."/>
            <person name="Spaine K."/>
            <person name="Edwards D.J."/>
            <person name="Buck G.A."/>
            <person name="Jefferson K."/>
        </authorList>
    </citation>
    <scope>NUCLEOTIDE SEQUENCE [LARGE SCALE GENOMIC DNA]</scope>
    <source>
        <strain evidence="9 10">CCUG 42621</strain>
    </source>
</reference>
<keyword evidence="7" id="KW-0472">Membrane</keyword>
<evidence type="ECO:0000256" key="4">
    <source>
        <dbReference type="ARBA" id="ARBA00022683"/>
    </source>
</evidence>
<evidence type="ECO:0000313" key="9">
    <source>
        <dbReference type="EMBL" id="MDK9579977.1"/>
    </source>
</evidence>
<dbReference type="InterPro" id="IPR018113">
    <property type="entry name" value="PTrfase_EIIB_Cys"/>
</dbReference>
<proteinExistence type="predicted"/>
<feature type="active site" description="Phosphocysteine intermediate; for EIIB activity" evidence="6">
    <location>
        <position position="105"/>
    </location>
</feature>
<dbReference type="InterPro" id="IPR036878">
    <property type="entry name" value="Glu_permease_IIB"/>
</dbReference>
<dbReference type="Proteomes" id="UP001225134">
    <property type="component" value="Unassembled WGS sequence"/>
</dbReference>
<dbReference type="PROSITE" id="PS01035">
    <property type="entry name" value="PTS_EIIB_TYPE_1_CYS"/>
    <property type="match status" value="1"/>
</dbReference>
<dbReference type="PANTHER" id="PTHR30009:SF4">
    <property type="entry name" value="PTS SYSTEM N-ACETYLGLUCOSAMINE-SPECIFIC EIICBA COMPONENT"/>
    <property type="match status" value="1"/>
</dbReference>
<dbReference type="CDD" id="cd00212">
    <property type="entry name" value="PTS_IIB_glc"/>
    <property type="match status" value="1"/>
</dbReference>
<dbReference type="EMBL" id="JASSPP010000001">
    <property type="protein sequence ID" value="MDK9579977.1"/>
    <property type="molecule type" value="Genomic_DNA"/>
</dbReference>